<reference evidence="1 2" key="3">
    <citation type="journal article" date="2022" name="Microbiol. Spectr.">
        <title>Folding features and dynamics of 3D genome architecture in plant fungal pathogens.</title>
        <authorList>
            <person name="Xia C."/>
        </authorList>
    </citation>
    <scope>NUCLEOTIDE SEQUENCE [LARGE SCALE GENOMIC DNA]</scope>
    <source>
        <strain evidence="1 2">93-210</strain>
    </source>
</reference>
<evidence type="ECO:0000313" key="2">
    <source>
        <dbReference type="Proteomes" id="UP001060170"/>
    </source>
</evidence>
<organism evidence="1 2">
    <name type="scientific">Puccinia striiformis f. sp. tritici</name>
    <dbReference type="NCBI Taxonomy" id="168172"/>
    <lineage>
        <taxon>Eukaryota</taxon>
        <taxon>Fungi</taxon>
        <taxon>Dikarya</taxon>
        <taxon>Basidiomycota</taxon>
        <taxon>Pucciniomycotina</taxon>
        <taxon>Pucciniomycetes</taxon>
        <taxon>Pucciniales</taxon>
        <taxon>Pucciniaceae</taxon>
        <taxon>Puccinia</taxon>
    </lineage>
</organism>
<comment type="caution">
    <text evidence="1">The sequence shown here is derived from an EMBL/GenBank/DDBJ whole genome shotgun (WGS) entry which is preliminary data.</text>
</comment>
<reference evidence="2" key="2">
    <citation type="journal article" date="2018" name="Mol. Plant Microbe Interact.">
        <title>Genome sequence resources for the wheat stripe rust pathogen (Puccinia striiformis f. sp. tritici) and the barley stripe rust pathogen (Puccinia striiformis f. sp. hordei).</title>
        <authorList>
            <person name="Xia C."/>
            <person name="Wang M."/>
            <person name="Yin C."/>
            <person name="Cornejo O.E."/>
            <person name="Hulbert S.H."/>
            <person name="Chen X."/>
        </authorList>
    </citation>
    <scope>NUCLEOTIDE SEQUENCE [LARGE SCALE GENOMIC DNA]</scope>
    <source>
        <strain evidence="2">93-210</strain>
    </source>
</reference>
<evidence type="ECO:0000313" key="1">
    <source>
        <dbReference type="EMBL" id="KAI7937258.1"/>
    </source>
</evidence>
<protein>
    <submittedName>
        <fullName evidence="1">Uncharacterized protein</fullName>
    </submittedName>
</protein>
<sequence length="168" mass="18146">MSVFQELTGDAPVAEQAGIAATPLTQKRKHREIEEPAQETSEMTDKYSGGMLKQNKKDISKQLKTMLNDAGGKNLVAGLGSMPFPSISRPPDASCEPSGRGVKHQEDDTDAVDSPVDSNEERGEPAAKRPKRAVANKRAKRSQKKSTACDDESEEEAVESSGSEEDDE</sequence>
<accession>A0ACC0DQU6</accession>
<keyword evidence="2" id="KW-1185">Reference proteome</keyword>
<dbReference type="Proteomes" id="UP001060170">
    <property type="component" value="Chromosome 17"/>
</dbReference>
<dbReference type="EMBL" id="CM045881">
    <property type="protein sequence ID" value="KAI7937258.1"/>
    <property type="molecule type" value="Genomic_DNA"/>
</dbReference>
<name>A0ACC0DQU6_9BASI</name>
<proteinExistence type="predicted"/>
<reference evidence="2" key="1">
    <citation type="journal article" date="2018" name="BMC Genomics">
        <title>Genomic insights into host adaptation between the wheat stripe rust pathogen (Puccinia striiformis f. sp. tritici) and the barley stripe rust pathogen (Puccinia striiformis f. sp. hordei).</title>
        <authorList>
            <person name="Xia C."/>
            <person name="Wang M."/>
            <person name="Yin C."/>
            <person name="Cornejo O.E."/>
            <person name="Hulbert S.H."/>
            <person name="Chen X."/>
        </authorList>
    </citation>
    <scope>NUCLEOTIDE SEQUENCE [LARGE SCALE GENOMIC DNA]</scope>
    <source>
        <strain evidence="2">93-210</strain>
    </source>
</reference>
<gene>
    <name evidence="1" type="ORF">MJO28_016157</name>
</gene>